<gene>
    <name evidence="1" type="ORF">FSCOSCO3_A018879</name>
</gene>
<keyword evidence="2" id="KW-1185">Reference proteome</keyword>
<comment type="caution">
    <text evidence="1">The sequence shown here is derived from an EMBL/GenBank/DDBJ whole genome shotgun (WGS) entry which is preliminary data.</text>
</comment>
<proteinExistence type="predicted"/>
<reference evidence="1 2" key="1">
    <citation type="submission" date="2024-01" db="EMBL/GenBank/DDBJ databases">
        <authorList>
            <person name="Alioto T."/>
            <person name="Alioto T."/>
            <person name="Gomez Garrido J."/>
        </authorList>
    </citation>
    <scope>NUCLEOTIDE SEQUENCE [LARGE SCALE GENOMIC DNA]</scope>
</reference>
<dbReference type="Proteomes" id="UP001314229">
    <property type="component" value="Unassembled WGS sequence"/>
</dbReference>
<name>A0AAV1Q9Y9_SCOSC</name>
<evidence type="ECO:0000313" key="2">
    <source>
        <dbReference type="Proteomes" id="UP001314229"/>
    </source>
</evidence>
<protein>
    <submittedName>
        <fullName evidence="1">Uncharacterized protein</fullName>
    </submittedName>
</protein>
<dbReference type="EMBL" id="CAWUFR010000796">
    <property type="protein sequence ID" value="CAK6981262.1"/>
    <property type="molecule type" value="Genomic_DNA"/>
</dbReference>
<organism evidence="1 2">
    <name type="scientific">Scomber scombrus</name>
    <name type="common">Atlantic mackerel</name>
    <name type="synonym">Scomber vernalis</name>
    <dbReference type="NCBI Taxonomy" id="13677"/>
    <lineage>
        <taxon>Eukaryota</taxon>
        <taxon>Metazoa</taxon>
        <taxon>Chordata</taxon>
        <taxon>Craniata</taxon>
        <taxon>Vertebrata</taxon>
        <taxon>Euteleostomi</taxon>
        <taxon>Actinopterygii</taxon>
        <taxon>Neopterygii</taxon>
        <taxon>Teleostei</taxon>
        <taxon>Neoteleostei</taxon>
        <taxon>Acanthomorphata</taxon>
        <taxon>Pelagiaria</taxon>
        <taxon>Scombriformes</taxon>
        <taxon>Scombridae</taxon>
        <taxon>Scomber</taxon>
    </lineage>
</organism>
<dbReference type="AlphaFoldDB" id="A0AAV1Q9Y9"/>
<accession>A0AAV1Q9Y9</accession>
<sequence length="58" mass="6514">MMSRCFTVKRVMWTRTTQERPVVIGGGDRGTTLQPAFTVCQSAQQVALLGSLWVMRLL</sequence>
<evidence type="ECO:0000313" key="1">
    <source>
        <dbReference type="EMBL" id="CAK6981262.1"/>
    </source>
</evidence>